<accession>A0A091BCI6</accession>
<protein>
    <recommendedName>
        <fullName evidence="4">OmpR/PhoB-type domain-containing protein</fullName>
    </recommendedName>
</protein>
<proteinExistence type="predicted"/>
<dbReference type="SUPFAM" id="SSF46894">
    <property type="entry name" value="C-terminal effector domain of the bipartite response regulators"/>
    <property type="match status" value="1"/>
</dbReference>
<dbReference type="CDD" id="cd00383">
    <property type="entry name" value="trans_reg_C"/>
    <property type="match status" value="1"/>
</dbReference>
<keyword evidence="3" id="KW-1133">Transmembrane helix</keyword>
<dbReference type="InterPro" id="IPR036388">
    <property type="entry name" value="WH-like_DNA-bd_sf"/>
</dbReference>
<keyword evidence="1 2" id="KW-0238">DNA-binding</keyword>
<sequence length="163" mass="17447">MDVAGHVLTRGGQVQPIEPKAFSVLVELLRHAGETVGRDQLLDAVWGHRHVTPGVLTRAIAQARTALADDSHHPRYIQTRHSVGYRFIGQLEPPPGDAVAPAAVPAPPPERHAASVVAGIVASPDRLGRRRADHWRHWRWALVSAALAAALAWGMLHAGLGAG</sequence>
<dbReference type="PATRIC" id="fig|1384054.3.peg.2606"/>
<evidence type="ECO:0000259" key="4">
    <source>
        <dbReference type="PROSITE" id="PS51755"/>
    </source>
</evidence>
<dbReference type="GO" id="GO:0003677">
    <property type="term" value="F:DNA binding"/>
    <property type="evidence" value="ECO:0007669"/>
    <property type="project" value="UniProtKB-UniRule"/>
</dbReference>
<dbReference type="GO" id="GO:0000160">
    <property type="term" value="P:phosphorelay signal transduction system"/>
    <property type="evidence" value="ECO:0007669"/>
    <property type="project" value="InterPro"/>
</dbReference>
<feature type="DNA-binding region" description="OmpR/PhoB-type" evidence="2">
    <location>
        <begin position="1"/>
        <end position="89"/>
    </location>
</feature>
<dbReference type="SMART" id="SM00862">
    <property type="entry name" value="Trans_reg_C"/>
    <property type="match status" value="1"/>
</dbReference>
<feature type="domain" description="OmpR/PhoB-type" evidence="4">
    <location>
        <begin position="1"/>
        <end position="89"/>
    </location>
</feature>
<dbReference type="Gene3D" id="1.10.10.10">
    <property type="entry name" value="Winged helix-like DNA-binding domain superfamily/Winged helix DNA-binding domain"/>
    <property type="match status" value="1"/>
</dbReference>
<keyword evidence="6" id="KW-1185">Reference proteome</keyword>
<gene>
    <name evidence="5" type="ORF">N790_11870</name>
</gene>
<dbReference type="Pfam" id="PF00486">
    <property type="entry name" value="Trans_reg_C"/>
    <property type="match status" value="1"/>
</dbReference>
<evidence type="ECO:0000256" key="3">
    <source>
        <dbReference type="SAM" id="Phobius"/>
    </source>
</evidence>
<dbReference type="InterPro" id="IPR016032">
    <property type="entry name" value="Sig_transdc_resp-reg_C-effctor"/>
</dbReference>
<dbReference type="Proteomes" id="UP000029392">
    <property type="component" value="Unassembled WGS sequence"/>
</dbReference>
<evidence type="ECO:0000256" key="1">
    <source>
        <dbReference type="ARBA" id="ARBA00023125"/>
    </source>
</evidence>
<dbReference type="STRING" id="1384054.N790_11870"/>
<name>A0A091BCI6_9GAMM</name>
<dbReference type="eggNOG" id="COG3710">
    <property type="taxonomic scope" value="Bacteria"/>
</dbReference>
<dbReference type="PROSITE" id="PS51755">
    <property type="entry name" value="OMPR_PHOB"/>
    <property type="match status" value="1"/>
</dbReference>
<dbReference type="GO" id="GO:0006355">
    <property type="term" value="P:regulation of DNA-templated transcription"/>
    <property type="evidence" value="ECO:0007669"/>
    <property type="project" value="InterPro"/>
</dbReference>
<feature type="transmembrane region" description="Helical" evidence="3">
    <location>
        <begin position="140"/>
        <end position="160"/>
    </location>
</feature>
<organism evidence="5 6">
    <name type="scientific">Arenimonas malthae CC-JY-1</name>
    <dbReference type="NCBI Taxonomy" id="1384054"/>
    <lineage>
        <taxon>Bacteria</taxon>
        <taxon>Pseudomonadati</taxon>
        <taxon>Pseudomonadota</taxon>
        <taxon>Gammaproteobacteria</taxon>
        <taxon>Lysobacterales</taxon>
        <taxon>Lysobacteraceae</taxon>
        <taxon>Arenimonas</taxon>
    </lineage>
</organism>
<keyword evidence="3" id="KW-0472">Membrane</keyword>
<dbReference type="InterPro" id="IPR001867">
    <property type="entry name" value="OmpR/PhoB-type_DNA-bd"/>
</dbReference>
<evidence type="ECO:0000256" key="2">
    <source>
        <dbReference type="PROSITE-ProRule" id="PRU01091"/>
    </source>
</evidence>
<dbReference type="AlphaFoldDB" id="A0A091BCI6"/>
<comment type="caution">
    <text evidence="5">The sequence shown here is derived from an EMBL/GenBank/DDBJ whole genome shotgun (WGS) entry which is preliminary data.</text>
</comment>
<evidence type="ECO:0000313" key="6">
    <source>
        <dbReference type="Proteomes" id="UP000029392"/>
    </source>
</evidence>
<evidence type="ECO:0000313" key="5">
    <source>
        <dbReference type="EMBL" id="KFN42130.1"/>
    </source>
</evidence>
<keyword evidence="3" id="KW-0812">Transmembrane</keyword>
<dbReference type="EMBL" id="AVCH01000206">
    <property type="protein sequence ID" value="KFN42130.1"/>
    <property type="molecule type" value="Genomic_DNA"/>
</dbReference>
<reference evidence="5 6" key="1">
    <citation type="submission" date="2013-09" db="EMBL/GenBank/DDBJ databases">
        <title>Genome sequencing of Arenimonas malthae.</title>
        <authorList>
            <person name="Chen F."/>
            <person name="Wang G."/>
        </authorList>
    </citation>
    <scope>NUCLEOTIDE SEQUENCE [LARGE SCALE GENOMIC DNA]</scope>
    <source>
        <strain evidence="5 6">CC-JY-1</strain>
    </source>
</reference>